<evidence type="ECO:0000313" key="1">
    <source>
        <dbReference type="EMBL" id="KAJ4955131.1"/>
    </source>
</evidence>
<accession>A0A9Q0GVU7</accession>
<evidence type="ECO:0000313" key="2">
    <source>
        <dbReference type="Proteomes" id="UP001141806"/>
    </source>
</evidence>
<comment type="caution">
    <text evidence="1">The sequence shown here is derived from an EMBL/GenBank/DDBJ whole genome shotgun (WGS) entry which is preliminary data.</text>
</comment>
<dbReference type="EMBL" id="JAMYWD010000011">
    <property type="protein sequence ID" value="KAJ4955131.1"/>
    <property type="molecule type" value="Genomic_DNA"/>
</dbReference>
<dbReference type="AlphaFoldDB" id="A0A9Q0GVU7"/>
<proteinExistence type="predicted"/>
<name>A0A9Q0GVU7_9MAGN</name>
<protein>
    <submittedName>
        <fullName evidence="1">Uncharacterized protein</fullName>
    </submittedName>
</protein>
<dbReference type="Proteomes" id="UP001141806">
    <property type="component" value="Unassembled WGS sequence"/>
</dbReference>
<organism evidence="1 2">
    <name type="scientific">Protea cynaroides</name>
    <dbReference type="NCBI Taxonomy" id="273540"/>
    <lineage>
        <taxon>Eukaryota</taxon>
        <taxon>Viridiplantae</taxon>
        <taxon>Streptophyta</taxon>
        <taxon>Embryophyta</taxon>
        <taxon>Tracheophyta</taxon>
        <taxon>Spermatophyta</taxon>
        <taxon>Magnoliopsida</taxon>
        <taxon>Proteales</taxon>
        <taxon>Proteaceae</taxon>
        <taxon>Protea</taxon>
    </lineage>
</organism>
<gene>
    <name evidence="1" type="ORF">NE237_011914</name>
</gene>
<sequence length="257" mass="28896">MVPNKLAVTGNNGFIVTREHIRGEKLTNLEIIIVDLEDNQVENLNGIGEQPPVLSIQPQSQTQALTQPQTQALLTNLQSDELEELDDLVQLVEEDNRVGDTELSRTSDLLLGQGHTTIDARNDKDGTVHLRSTGDHILAAKVLPCILFNASFAILVYSSGDDNESRKWRFLEEEKLDVTRHHLSSWFHLRPAWPPPVIMESEINKIWPLGSWICNWWTSSWVCQWGFYGSENGRVTGGLSGVSWCFLSLALHSAFLQ</sequence>
<keyword evidence="2" id="KW-1185">Reference proteome</keyword>
<reference evidence="1" key="1">
    <citation type="journal article" date="2023" name="Plant J.">
        <title>The genome of the king protea, Protea cynaroides.</title>
        <authorList>
            <person name="Chang J."/>
            <person name="Duong T.A."/>
            <person name="Schoeman C."/>
            <person name="Ma X."/>
            <person name="Roodt D."/>
            <person name="Barker N."/>
            <person name="Li Z."/>
            <person name="Van de Peer Y."/>
            <person name="Mizrachi E."/>
        </authorList>
    </citation>
    <scope>NUCLEOTIDE SEQUENCE</scope>
    <source>
        <tissue evidence="1">Young leaves</tissue>
    </source>
</reference>